<evidence type="ECO:0008006" key="4">
    <source>
        <dbReference type="Google" id="ProtNLM"/>
    </source>
</evidence>
<keyword evidence="3" id="KW-1185">Reference proteome</keyword>
<gene>
    <name evidence="2" type="ordered locus">NE1513</name>
</gene>
<dbReference type="eggNOG" id="COG0694">
    <property type="taxonomic scope" value="Bacteria"/>
</dbReference>
<dbReference type="RefSeq" id="WP_011112081.1">
    <property type="nucleotide sequence ID" value="NC_004757.1"/>
</dbReference>
<dbReference type="HOGENOM" id="CLU_140397_1_0_4"/>
<protein>
    <recommendedName>
        <fullName evidence="4">Toxin CptA</fullName>
    </recommendedName>
</protein>
<dbReference type="GeneID" id="87104688"/>
<keyword evidence="1" id="KW-0472">Membrane</keyword>
<sequence>MNELSIQLQPSSRLAVLLSLAHCTAAGVFWPLALPVVVKLIITLLLAGSLYYYLRRYAWLTSPRSIVALHLTGRNSCRMKTHADEYIDTVVDTSTFVASYMTVLYLQKERTRRYYTVVILPDSIDANSFRRLRVWLRWKWQDSSSDGRKRG</sequence>
<dbReference type="EMBL" id="AL954747">
    <property type="protein sequence ID" value="CAD85424.1"/>
    <property type="molecule type" value="Genomic_DNA"/>
</dbReference>
<dbReference type="STRING" id="228410.NE1513"/>
<reference evidence="2 3" key="1">
    <citation type="journal article" date="2003" name="J. Bacteriol.">
        <title>Complete genome sequence of the ammonia-oxidizing bacterium and obligate chemolithoautotroph Nitrosomonas europaea.</title>
        <authorList>
            <person name="Chain P."/>
            <person name="Lamerdin J."/>
            <person name="Larimer F."/>
            <person name="Regala W."/>
            <person name="Land M."/>
            <person name="Hauser L."/>
            <person name="Hooper A."/>
            <person name="Klotz M."/>
            <person name="Norton J."/>
            <person name="Sayavedra-Soto L."/>
            <person name="Arciero D."/>
            <person name="Hommes N."/>
            <person name="Whittaker M."/>
            <person name="Arp D."/>
        </authorList>
    </citation>
    <scope>NUCLEOTIDE SEQUENCE [LARGE SCALE GENOMIC DNA]</scope>
    <source>
        <strain evidence="3">ATCC 19718 / CIP 103999 / KCTC 2705 / NBRC 14298</strain>
    </source>
</reference>
<proteinExistence type="predicted"/>
<evidence type="ECO:0000313" key="2">
    <source>
        <dbReference type="EMBL" id="CAD85424.1"/>
    </source>
</evidence>
<keyword evidence="1" id="KW-1133">Transmembrane helix</keyword>
<name>Q82UH3_NITEU</name>
<dbReference type="KEGG" id="neu:NE1513"/>
<dbReference type="OrthoDB" id="9182772at2"/>
<keyword evidence="1" id="KW-0812">Transmembrane</keyword>
<accession>Q82UH3</accession>
<dbReference type="Pfam" id="PF07254">
    <property type="entry name" value="Cpta_toxin"/>
    <property type="match status" value="1"/>
</dbReference>
<dbReference type="InterPro" id="IPR009883">
    <property type="entry name" value="YgfX"/>
</dbReference>
<feature type="transmembrane region" description="Helical" evidence="1">
    <location>
        <begin position="36"/>
        <end position="54"/>
    </location>
</feature>
<dbReference type="AlphaFoldDB" id="Q82UH3"/>
<evidence type="ECO:0000313" key="3">
    <source>
        <dbReference type="Proteomes" id="UP000001416"/>
    </source>
</evidence>
<dbReference type="Proteomes" id="UP000001416">
    <property type="component" value="Chromosome"/>
</dbReference>
<evidence type="ECO:0000256" key="1">
    <source>
        <dbReference type="SAM" id="Phobius"/>
    </source>
</evidence>
<organism evidence="2 3">
    <name type="scientific">Nitrosomonas europaea (strain ATCC 19718 / CIP 103999 / KCTC 2705 / NBRC 14298)</name>
    <dbReference type="NCBI Taxonomy" id="228410"/>
    <lineage>
        <taxon>Bacteria</taxon>
        <taxon>Pseudomonadati</taxon>
        <taxon>Pseudomonadota</taxon>
        <taxon>Betaproteobacteria</taxon>
        <taxon>Nitrosomonadales</taxon>
        <taxon>Nitrosomonadaceae</taxon>
        <taxon>Nitrosomonas</taxon>
    </lineage>
</organism>